<dbReference type="Pfam" id="PF01369">
    <property type="entry name" value="Sec7"/>
    <property type="match status" value="1"/>
</dbReference>
<dbReference type="PANTHER" id="PTHR10663:SF388">
    <property type="entry name" value="GOLGI-SPECIFIC BREFELDIN A-RESISTANCE GUANINE NUCLEOTIDE EXCHANGE FACTOR 1"/>
    <property type="match status" value="1"/>
</dbReference>
<dbReference type="EMBL" id="MCFD01000005">
    <property type="protein sequence ID" value="ORX70482.1"/>
    <property type="molecule type" value="Genomic_DNA"/>
</dbReference>
<evidence type="ECO:0000313" key="4">
    <source>
        <dbReference type="Proteomes" id="UP000193922"/>
    </source>
</evidence>
<feature type="compositionally biased region" description="Acidic residues" evidence="1">
    <location>
        <begin position="286"/>
        <end position="297"/>
    </location>
</feature>
<dbReference type="STRING" id="61395.A0A1Y1WAL2"/>
<organism evidence="3 4">
    <name type="scientific">Linderina pennispora</name>
    <dbReference type="NCBI Taxonomy" id="61395"/>
    <lineage>
        <taxon>Eukaryota</taxon>
        <taxon>Fungi</taxon>
        <taxon>Fungi incertae sedis</taxon>
        <taxon>Zoopagomycota</taxon>
        <taxon>Kickxellomycotina</taxon>
        <taxon>Kickxellomycetes</taxon>
        <taxon>Kickxellales</taxon>
        <taxon>Kickxellaceae</taxon>
        <taxon>Linderina</taxon>
    </lineage>
</organism>
<feature type="region of interest" description="Disordered" evidence="1">
    <location>
        <begin position="439"/>
        <end position="496"/>
    </location>
</feature>
<dbReference type="OrthoDB" id="10258608at2759"/>
<feature type="region of interest" description="Disordered" evidence="1">
    <location>
        <begin position="1500"/>
        <end position="1519"/>
    </location>
</feature>
<dbReference type="GO" id="GO:0012505">
    <property type="term" value="C:endomembrane system"/>
    <property type="evidence" value="ECO:0007669"/>
    <property type="project" value="UniProtKB-ARBA"/>
</dbReference>
<feature type="domain" description="SEC7" evidence="2">
    <location>
        <begin position="641"/>
        <end position="811"/>
    </location>
</feature>
<dbReference type="GO" id="GO:0005085">
    <property type="term" value="F:guanyl-nucleotide exchange factor activity"/>
    <property type="evidence" value="ECO:0007669"/>
    <property type="project" value="InterPro"/>
</dbReference>
<dbReference type="InterPro" id="IPR000904">
    <property type="entry name" value="Sec7_dom"/>
</dbReference>
<sequence>MTAALSTDAWRLLVEAEIDTVVRELRKNALRWPGLHQALHKSKLEPPSAPGTDSTVWTSAKIKQYMDEFNSRRSFGKAGASIGMAAFGARDDDSEDDAYAVSRIMMLESFLLLREAINGSQLLDPFLLVIRDAETTGPITRCTLVSVQRFLAHGIIDFGRSAAAPVFLELARAVTQCRFEATDAASDEAVLMQILNVLSAVIMETVLSMSCQMRLSEMLRKAAESTLFTLVTFVFGKLNTMLGDGEESRTEAEDLAMIMPSASAMLSTGPSNPPATSAPVSIHEPENEDENGSESAEDPVVRADSAPDLTAAAEELALTSFSLPAIRELYRVLVTLVNPRDLQYTDSMRLLALNTLQVAFQTAGGAMATFATLRELTLGDLSHYLLLVLQRDQSVLIAPALRVLFLLFASHRRDTKGIWNCFCARHLVRIMSPPVIERQGSRANLRNGGTATPGSGRATPKLESKREDDVGLGISETASKQPHTEKTHRRSSVSTFSAPELLENEYPLSFDQEVELYKETSLRKGVRGRIAMHETRRQLLEGLHHLLTGDESLITGPRAVPWPESPDDSEDEAFLDIMLFFLIRIANRAGVKPPHGKWAQLLGLPAGADEGCGKPADIQGAYREQTACYESAADIPLSMAQLQDRKKHKETMTRAAQLFNEKPKDGIAYLQKVGTPTLDKKLLGEFLAKPSNLEVLQSYIQLFDFSGRRLDEALRSMLGTFRLPGESQQIERIMETFAAAYSASDPADVANKDAGFILSYAVIMLNVDQHSVKVKNRMRFEDFARNLRGVNDGQDFRTGFLTDVYNAIRDREIIFPEEHEGEAGFDYAWREISSDDSTVGPWVTTRGRTAQYDRGVLAATWPRTAADHTLRLALSGLHALVASAAHYRLGACVDESLRLMAQLTGLLDPSLHSDLMAPQVLTQANGRFAIVDPESPASAIGTIAEGFAGSEQVARLREQEDKDWQLTHIALVSLFEFAALWPTEIGEQGWADILEIERIVIDADLLPHDLLGIGDLLVGNMWVPRISTVLARDAAKERMRARQSSRAGAHQAAQPTGGLFSALTSFLGGAGPNDQAQTMGPRRELRWRWREQPEVLVELVRRSKLAVQATAVDRLPLPTPPGTPIDDTAKSGGEKPAAAGSPGRNDPTGGAVADEIEINYSPASVFFFEASPARAPLPLQRTLEASDTLYHFALERLVSGLLRMAISALDLSTKQEANGTPLMDVVERILRCIGLLRDAQDATFDSVVPELVTGIAKLVDTDGHALIAGSTSWEIVRQLIKRVARTNSSTSDINRQALSVLVEIVILIRSGAVELSVYFADVLDILSAFMPADPKPSGETSQQLSAADVAMKLETARTQPKTTNAAMSPSMAASPHMASASHQHAFGEHSVTSHATPGKMTPMAMWIAAMNSMAAYACTAHRDIRHLACTNVQRAISAHSDPDAAWAAATFHRILLPLMDTLLRPDLLADQAMEDTHARCISMLAMYFLHNAAGLQQLAGTEGAAPGSPRSTAEHAVDQGTGSEAAVLPLDQVWLRLVGVLGTYIHTSNLASSRLHLRRTQPGPRRGHLGVLAELAEENIKNCVLVLDTMGLFGTDRESSPLWTASWDRLDKVSPQLKAHIFPSAADNTEQVTLANNAQAAETGQEPLFTEGAVPEFPAPLPDQLPASDAGNPAPDQVSDQTAHAATRQEESAEKTEPKPAPGVAPPQQQQKQPPVKPARHARKNIIIVPE</sequence>
<feature type="region of interest" description="Disordered" evidence="1">
    <location>
        <begin position="266"/>
        <end position="300"/>
    </location>
</feature>
<name>A0A1Y1WAL2_9FUNG</name>
<comment type="caution">
    <text evidence="3">The sequence shown here is derived from an EMBL/GenBank/DDBJ whole genome shotgun (WGS) entry which is preliminary data.</text>
</comment>
<keyword evidence="4" id="KW-1185">Reference proteome</keyword>
<dbReference type="GO" id="GO:0032012">
    <property type="term" value="P:regulation of ARF protein signal transduction"/>
    <property type="evidence" value="ECO:0007669"/>
    <property type="project" value="InterPro"/>
</dbReference>
<dbReference type="SMART" id="SM00222">
    <property type="entry name" value="Sec7"/>
    <property type="match status" value="1"/>
</dbReference>
<gene>
    <name evidence="3" type="ORF">DL89DRAFT_266691</name>
</gene>
<reference evidence="3 4" key="1">
    <citation type="submission" date="2016-07" db="EMBL/GenBank/DDBJ databases">
        <title>Pervasive Adenine N6-methylation of Active Genes in Fungi.</title>
        <authorList>
            <consortium name="DOE Joint Genome Institute"/>
            <person name="Mondo S.J."/>
            <person name="Dannebaum R.O."/>
            <person name="Kuo R.C."/>
            <person name="Labutti K."/>
            <person name="Haridas S."/>
            <person name="Kuo A."/>
            <person name="Salamov A."/>
            <person name="Ahrendt S.R."/>
            <person name="Lipzen A."/>
            <person name="Sullivan W."/>
            <person name="Andreopoulos W.B."/>
            <person name="Clum A."/>
            <person name="Lindquist E."/>
            <person name="Daum C."/>
            <person name="Ramamoorthy G.K."/>
            <person name="Gryganskyi A."/>
            <person name="Culley D."/>
            <person name="Magnuson J.K."/>
            <person name="James T.Y."/>
            <person name="O'Malley M.A."/>
            <person name="Stajich J.E."/>
            <person name="Spatafora J.W."/>
            <person name="Visel A."/>
            <person name="Grigoriev I.V."/>
        </authorList>
    </citation>
    <scope>NUCLEOTIDE SEQUENCE [LARGE SCALE GENOMIC DNA]</scope>
    <source>
        <strain evidence="3 4">ATCC 12442</strain>
    </source>
</reference>
<dbReference type="GeneID" id="63803831"/>
<feature type="compositionally biased region" description="Polar residues" evidence="1">
    <location>
        <begin position="266"/>
        <end position="279"/>
    </location>
</feature>
<dbReference type="RefSeq" id="XP_040744061.1">
    <property type="nucleotide sequence ID" value="XM_040887183.1"/>
</dbReference>
<dbReference type="GO" id="GO:0005737">
    <property type="term" value="C:cytoplasm"/>
    <property type="evidence" value="ECO:0007669"/>
    <property type="project" value="UniProtKB-ARBA"/>
</dbReference>
<dbReference type="Proteomes" id="UP000193922">
    <property type="component" value="Unassembled WGS sequence"/>
</dbReference>
<evidence type="ECO:0000313" key="3">
    <source>
        <dbReference type="EMBL" id="ORX70482.1"/>
    </source>
</evidence>
<feature type="region of interest" description="Disordered" evidence="1">
    <location>
        <begin position="1113"/>
        <end position="1151"/>
    </location>
</feature>
<dbReference type="Gene3D" id="1.10.1000.11">
    <property type="entry name" value="Arf Nucleotide-binding Site Opener,domain 2"/>
    <property type="match status" value="1"/>
</dbReference>
<protein>
    <recommendedName>
        <fullName evidence="2">SEC7 domain-containing protein</fullName>
    </recommendedName>
</protein>
<dbReference type="CDD" id="cd00171">
    <property type="entry name" value="Sec7"/>
    <property type="match status" value="1"/>
</dbReference>
<evidence type="ECO:0000256" key="1">
    <source>
        <dbReference type="SAM" id="MobiDB-lite"/>
    </source>
</evidence>
<dbReference type="PANTHER" id="PTHR10663">
    <property type="entry name" value="GUANYL-NUCLEOTIDE EXCHANGE FACTOR"/>
    <property type="match status" value="1"/>
</dbReference>
<feature type="compositionally biased region" description="Basic and acidic residues" evidence="1">
    <location>
        <begin position="460"/>
        <end position="469"/>
    </location>
</feature>
<dbReference type="PROSITE" id="PS50190">
    <property type="entry name" value="SEC7"/>
    <property type="match status" value="1"/>
</dbReference>
<dbReference type="GO" id="GO:0016192">
    <property type="term" value="P:vesicle-mediated transport"/>
    <property type="evidence" value="ECO:0007669"/>
    <property type="project" value="UniProtKB-ARBA"/>
</dbReference>
<proteinExistence type="predicted"/>
<dbReference type="SUPFAM" id="SSF48425">
    <property type="entry name" value="Sec7 domain"/>
    <property type="match status" value="1"/>
</dbReference>
<dbReference type="InterPro" id="IPR023394">
    <property type="entry name" value="Sec7_C_sf"/>
</dbReference>
<dbReference type="InterPro" id="IPR035999">
    <property type="entry name" value="Sec7_dom_sf"/>
</dbReference>
<dbReference type="Gene3D" id="1.10.220.20">
    <property type="match status" value="1"/>
</dbReference>
<feature type="compositionally biased region" description="Basic and acidic residues" evidence="1">
    <location>
        <begin position="1687"/>
        <end position="1698"/>
    </location>
</feature>
<accession>A0A1Y1WAL2</accession>
<feature type="compositionally biased region" description="Polar residues" evidence="1">
    <location>
        <begin position="441"/>
        <end position="453"/>
    </location>
</feature>
<feature type="region of interest" description="Disordered" evidence="1">
    <location>
        <begin position="1652"/>
        <end position="1731"/>
    </location>
</feature>
<evidence type="ECO:0000259" key="2">
    <source>
        <dbReference type="PROSITE" id="PS50190"/>
    </source>
</evidence>